<dbReference type="GO" id="GO:0005664">
    <property type="term" value="C:nuclear origin of replication recognition complex"/>
    <property type="evidence" value="ECO:0007669"/>
    <property type="project" value="InterPro"/>
</dbReference>
<dbReference type="AlphaFoldDB" id="A0A4D6LR34"/>
<gene>
    <name evidence="12" type="ORF">DEO72_LG4g1410</name>
</gene>
<evidence type="ECO:0000256" key="1">
    <source>
        <dbReference type="ARBA" id="ARBA00004123"/>
    </source>
</evidence>
<dbReference type="GO" id="GO:0003677">
    <property type="term" value="F:DNA binding"/>
    <property type="evidence" value="ECO:0007669"/>
    <property type="project" value="UniProtKB-KW"/>
</dbReference>
<evidence type="ECO:0000313" key="12">
    <source>
        <dbReference type="EMBL" id="QCD90454.1"/>
    </source>
</evidence>
<dbReference type="InterPro" id="IPR020529">
    <property type="entry name" value="ORC6_met/pln"/>
</dbReference>
<evidence type="ECO:0000256" key="5">
    <source>
        <dbReference type="ARBA" id="ARBA00023125"/>
    </source>
</evidence>
<evidence type="ECO:0000256" key="3">
    <source>
        <dbReference type="ARBA" id="ARBA00010840"/>
    </source>
</evidence>
<dbReference type="Pfam" id="PF04116">
    <property type="entry name" value="FA_hydroxylase"/>
    <property type="match status" value="1"/>
</dbReference>
<comment type="similarity">
    <text evidence="2">Belongs to the sterol desaturase family.</text>
</comment>
<accession>A0A4D6LR34</accession>
<dbReference type="EMBL" id="CP039348">
    <property type="protein sequence ID" value="QCD90454.1"/>
    <property type="molecule type" value="Genomic_DNA"/>
</dbReference>
<protein>
    <recommendedName>
        <fullName evidence="8">Origin of replication complex subunit 6</fullName>
    </recommendedName>
</protein>
<dbReference type="PANTHER" id="PTHR13394:SF0">
    <property type="entry name" value="ORIGIN RECOGNITION COMPLEX SUBUNIT 6"/>
    <property type="match status" value="1"/>
</dbReference>
<evidence type="ECO:0000256" key="8">
    <source>
        <dbReference type="ARBA" id="ARBA00073321"/>
    </source>
</evidence>
<sequence>MDVSELAKKLDLSDSKLVVRKAAEIRRLCDVQFDSSVIGVGEVAKSLICLEIAATRLGVLFDRSSAVRLSGMSEKAYIRSYNSLHNGLGVKTKIDVRELAIQFGCVRIIPFVRDGLKLYKDRFVSSLPASRRASADFTRPVFTAVAFYLCAKKHKLKVDKLKLIELCGTSESEFSSVSVTMKDLCHDVFGVAKEKKDAREVQSNRDLLDALPSKRKAEDGGYLSDDGPELSCYKKRKQMETRDYEKWKSSVVASNQHNKKEAPCKRTKQSRLNFIKKSSDTQELEAIRALHFNFPVNHHQRVVYWIYSGIYVVLGSFAESYRLHSKQEEDQKNLVSKGAVVKGVLLQQLVQAVVATLLFALTGSDSQNTTSQNTSLLVLARQFVTAMLVMDAWQYFMHRYMHHNKFLYKHIHSLHHRLIVPYSYGALYNHPVEGLLNDTVGGALSFLVSGMSPRASIFFFSFATIKTVDDHCGLLIPGNLFHIFFKNNSAYHDVHHQLYGNKYNFSQPFFIMWDRILGTYMPYTLEEREGGGFETKPCKDYKDD</sequence>
<evidence type="ECO:0000256" key="4">
    <source>
        <dbReference type="ARBA" id="ARBA00022705"/>
    </source>
</evidence>
<dbReference type="GO" id="GO:0008610">
    <property type="term" value="P:lipid biosynthetic process"/>
    <property type="evidence" value="ECO:0007669"/>
    <property type="project" value="InterPro"/>
</dbReference>
<dbReference type="GO" id="GO:0006270">
    <property type="term" value="P:DNA replication initiation"/>
    <property type="evidence" value="ECO:0007669"/>
    <property type="project" value="TreeGrafter"/>
</dbReference>
<keyword evidence="6" id="KW-0539">Nucleus</keyword>
<dbReference type="Proteomes" id="UP000501690">
    <property type="component" value="Linkage Group LG4"/>
</dbReference>
<evidence type="ECO:0000256" key="6">
    <source>
        <dbReference type="ARBA" id="ARBA00023242"/>
    </source>
</evidence>
<evidence type="ECO:0000256" key="2">
    <source>
        <dbReference type="ARBA" id="ARBA00009324"/>
    </source>
</evidence>
<comment type="similarity">
    <text evidence="3">Belongs to the ORC6 family.</text>
</comment>
<organism evidence="12 13">
    <name type="scientific">Vigna unguiculata</name>
    <name type="common">Cowpea</name>
    <dbReference type="NCBI Taxonomy" id="3917"/>
    <lineage>
        <taxon>Eukaryota</taxon>
        <taxon>Viridiplantae</taxon>
        <taxon>Streptophyta</taxon>
        <taxon>Embryophyta</taxon>
        <taxon>Tracheophyta</taxon>
        <taxon>Spermatophyta</taxon>
        <taxon>Magnoliopsida</taxon>
        <taxon>eudicotyledons</taxon>
        <taxon>Gunneridae</taxon>
        <taxon>Pentapetalae</taxon>
        <taxon>rosids</taxon>
        <taxon>fabids</taxon>
        <taxon>Fabales</taxon>
        <taxon>Fabaceae</taxon>
        <taxon>Papilionoideae</taxon>
        <taxon>50 kb inversion clade</taxon>
        <taxon>NPAAA clade</taxon>
        <taxon>indigoferoid/millettioid clade</taxon>
        <taxon>Phaseoleae</taxon>
        <taxon>Vigna</taxon>
    </lineage>
</organism>
<dbReference type="CDD" id="cd11583">
    <property type="entry name" value="Orc6_mid"/>
    <property type="match status" value="1"/>
</dbReference>
<comment type="function">
    <text evidence="7">Component of the origin recognition complex (ORC) that binds origins of replication. DNA-binding is ATP-dependent. The specific DNA sequences that define origins of replication have not been identified yet. ORC is required to assemble the pre-replication complex necessary to initiate DNA replication.</text>
</comment>
<keyword evidence="5" id="KW-0238">DNA-binding</keyword>
<reference evidence="12 13" key="1">
    <citation type="submission" date="2019-04" db="EMBL/GenBank/DDBJ databases">
        <title>An improved genome assembly and genetic linkage map for asparagus bean, Vigna unguiculata ssp. sesquipedialis.</title>
        <authorList>
            <person name="Xia Q."/>
            <person name="Zhang R."/>
            <person name="Dong Y."/>
        </authorList>
    </citation>
    <scope>NUCLEOTIDE SEQUENCE [LARGE SCALE GENOMIC DNA]</scope>
    <source>
        <tissue evidence="12">Leaf</tissue>
    </source>
</reference>
<dbReference type="Pfam" id="PF05460">
    <property type="entry name" value="ORC6"/>
    <property type="match status" value="1"/>
</dbReference>
<feature type="domain" description="Fatty acid hydroxylase" evidence="9">
    <location>
        <begin position="383"/>
        <end position="519"/>
    </location>
</feature>
<dbReference type="InterPro" id="IPR054113">
    <property type="entry name" value="ORC6_cyclin-like_2nd"/>
</dbReference>
<evidence type="ECO:0000259" key="10">
    <source>
        <dbReference type="Pfam" id="PF05460"/>
    </source>
</evidence>
<keyword evidence="13" id="KW-1185">Reference proteome</keyword>
<dbReference type="InterPro" id="IPR008721">
    <property type="entry name" value="ORC6_cyclin_first"/>
</dbReference>
<evidence type="ECO:0000259" key="9">
    <source>
        <dbReference type="Pfam" id="PF04116"/>
    </source>
</evidence>
<dbReference type="PANTHER" id="PTHR13394">
    <property type="entry name" value="ORIGIN RECOGNITION COMPLEX SUBUNIT 6"/>
    <property type="match status" value="1"/>
</dbReference>
<proteinExistence type="inferred from homology"/>
<dbReference type="FunFam" id="1.10.472.10:FF:000062">
    <property type="entry name" value="Origin recognition complex subunit 6"/>
    <property type="match status" value="1"/>
</dbReference>
<name>A0A4D6LR34_VIGUN</name>
<feature type="domain" description="ORC6 second cyclin-like" evidence="11">
    <location>
        <begin position="94"/>
        <end position="184"/>
    </location>
</feature>
<dbReference type="GO" id="GO:0016491">
    <property type="term" value="F:oxidoreductase activity"/>
    <property type="evidence" value="ECO:0007669"/>
    <property type="project" value="InterPro"/>
</dbReference>
<feature type="domain" description="ORC6 first cyclin-like" evidence="10">
    <location>
        <begin position="4"/>
        <end position="91"/>
    </location>
</feature>
<dbReference type="Gene3D" id="1.10.472.10">
    <property type="entry name" value="Cyclin-like"/>
    <property type="match status" value="1"/>
</dbReference>
<keyword evidence="4" id="KW-0235">DNA replication</keyword>
<evidence type="ECO:0000256" key="7">
    <source>
        <dbReference type="ARBA" id="ARBA00057448"/>
    </source>
</evidence>
<evidence type="ECO:0000313" key="13">
    <source>
        <dbReference type="Proteomes" id="UP000501690"/>
    </source>
</evidence>
<comment type="subcellular location">
    <subcellularLocation>
        <location evidence="1">Nucleus</location>
    </subcellularLocation>
</comment>
<dbReference type="GO" id="GO:0005506">
    <property type="term" value="F:iron ion binding"/>
    <property type="evidence" value="ECO:0007669"/>
    <property type="project" value="InterPro"/>
</dbReference>
<dbReference type="Pfam" id="PF21913">
    <property type="entry name" value="ORC6_2nd"/>
    <property type="match status" value="1"/>
</dbReference>
<evidence type="ECO:0000259" key="11">
    <source>
        <dbReference type="Pfam" id="PF21913"/>
    </source>
</evidence>
<dbReference type="InterPro" id="IPR006694">
    <property type="entry name" value="Fatty_acid_hydroxylase"/>
</dbReference>